<reference evidence="1" key="2">
    <citation type="submission" date="2015-06" db="UniProtKB">
        <authorList>
            <consortium name="EnsemblPlants"/>
        </authorList>
    </citation>
    <scope>IDENTIFICATION</scope>
    <source>
        <strain evidence="1">DM1-3 516 R44</strain>
    </source>
</reference>
<dbReference type="AlphaFoldDB" id="M1DZ16"/>
<accession>M1DZ16</accession>
<evidence type="ECO:0000313" key="1">
    <source>
        <dbReference type="EnsemblPlants" id="PGSC0003DMT400096695"/>
    </source>
</evidence>
<reference evidence="2" key="1">
    <citation type="journal article" date="2011" name="Nature">
        <title>Genome sequence and analysis of the tuber crop potato.</title>
        <authorList>
            <consortium name="The Potato Genome Sequencing Consortium"/>
        </authorList>
    </citation>
    <scope>NUCLEOTIDE SEQUENCE [LARGE SCALE GENOMIC DNA]</scope>
    <source>
        <strain evidence="2">cv. DM1-3 516 R44</strain>
    </source>
</reference>
<dbReference type="HOGENOM" id="CLU_2324817_0_0_1"/>
<dbReference type="EnsemblPlants" id="PGSC0003DMT400096695">
    <property type="protein sequence ID" value="PGSC0003DMT400096695"/>
    <property type="gene ID" value="PGSC0003DMG400046266"/>
</dbReference>
<proteinExistence type="predicted"/>
<dbReference type="Gramene" id="PGSC0003DMT400096695">
    <property type="protein sequence ID" value="PGSC0003DMT400096695"/>
    <property type="gene ID" value="PGSC0003DMG400046266"/>
</dbReference>
<protein>
    <submittedName>
        <fullName evidence="1">Uncharacterized protein</fullName>
    </submittedName>
</protein>
<dbReference type="Proteomes" id="UP000011115">
    <property type="component" value="Unassembled WGS sequence"/>
</dbReference>
<organism evidence="1 2">
    <name type="scientific">Solanum tuberosum</name>
    <name type="common">Potato</name>
    <dbReference type="NCBI Taxonomy" id="4113"/>
    <lineage>
        <taxon>Eukaryota</taxon>
        <taxon>Viridiplantae</taxon>
        <taxon>Streptophyta</taxon>
        <taxon>Embryophyta</taxon>
        <taxon>Tracheophyta</taxon>
        <taxon>Spermatophyta</taxon>
        <taxon>Magnoliopsida</taxon>
        <taxon>eudicotyledons</taxon>
        <taxon>Gunneridae</taxon>
        <taxon>Pentapetalae</taxon>
        <taxon>asterids</taxon>
        <taxon>lamiids</taxon>
        <taxon>Solanales</taxon>
        <taxon>Solanaceae</taxon>
        <taxon>Solanoideae</taxon>
        <taxon>Solaneae</taxon>
        <taxon>Solanum</taxon>
    </lineage>
</organism>
<name>M1DZ16_SOLTU</name>
<dbReference type="PaxDb" id="4113-PGSC0003DMT400096695"/>
<evidence type="ECO:0000313" key="2">
    <source>
        <dbReference type="Proteomes" id="UP000011115"/>
    </source>
</evidence>
<keyword evidence="2" id="KW-1185">Reference proteome</keyword>
<sequence length="99" mass="10694">MCCLGKYRGPELPFSVVEGRRSLKLLLRPQIGVEVEVVEDQVRLEFITLLFQDTLLKMLGVLDNFSQGGATGQPPVAPTPAVGALSLEVILAKTDQSAI</sequence>
<dbReference type="InParanoid" id="M1DZ16"/>